<dbReference type="Proteomes" id="UP000295096">
    <property type="component" value="Unassembled WGS sequence"/>
</dbReference>
<accession>A0A4R5QI05</accession>
<feature type="domain" description="Ketoreductase" evidence="2">
    <location>
        <begin position="8"/>
        <end position="212"/>
    </location>
</feature>
<evidence type="ECO:0000313" key="4">
    <source>
        <dbReference type="Proteomes" id="UP000295096"/>
    </source>
</evidence>
<evidence type="ECO:0000313" key="3">
    <source>
        <dbReference type="EMBL" id="TDH63004.1"/>
    </source>
</evidence>
<dbReference type="InterPro" id="IPR002347">
    <property type="entry name" value="SDR_fam"/>
</dbReference>
<dbReference type="Pfam" id="PF00106">
    <property type="entry name" value="adh_short"/>
    <property type="match status" value="1"/>
</dbReference>
<dbReference type="Gene3D" id="3.40.50.720">
    <property type="entry name" value="NAD(P)-binding Rossmann-like Domain"/>
    <property type="match status" value="1"/>
</dbReference>
<gene>
    <name evidence="3" type="ORF">E2C06_08380</name>
</gene>
<dbReference type="InterPro" id="IPR050259">
    <property type="entry name" value="SDR"/>
</dbReference>
<dbReference type="AlphaFoldDB" id="A0A4R5QI05"/>
<comment type="caution">
    <text evidence="3">The sequence shown here is derived from an EMBL/GenBank/DDBJ whole genome shotgun (WGS) entry which is preliminary data.</text>
</comment>
<dbReference type="SMART" id="SM00822">
    <property type="entry name" value="PKS_KR"/>
    <property type="match status" value="1"/>
</dbReference>
<dbReference type="PRINTS" id="PR00081">
    <property type="entry name" value="GDHRDH"/>
</dbReference>
<reference evidence="3 4" key="1">
    <citation type="journal article" date="2016" name="J. Microbiol.">
        <title>Dankookia rubra gen. nov., sp. nov., an alphaproteobacterium isolated from sediment of a shallow stream.</title>
        <authorList>
            <person name="Kim W.H."/>
            <person name="Kim D.H."/>
            <person name="Kang K."/>
            <person name="Ahn T.Y."/>
        </authorList>
    </citation>
    <scope>NUCLEOTIDE SEQUENCE [LARGE SCALE GENOMIC DNA]</scope>
    <source>
        <strain evidence="3 4">JCM30602</strain>
    </source>
</reference>
<dbReference type="InterPro" id="IPR036291">
    <property type="entry name" value="NAD(P)-bd_dom_sf"/>
</dbReference>
<evidence type="ECO:0000259" key="2">
    <source>
        <dbReference type="SMART" id="SM00822"/>
    </source>
</evidence>
<dbReference type="EMBL" id="SMSJ01000007">
    <property type="protein sequence ID" value="TDH63004.1"/>
    <property type="molecule type" value="Genomic_DNA"/>
</dbReference>
<dbReference type="InterPro" id="IPR057326">
    <property type="entry name" value="KR_dom"/>
</dbReference>
<dbReference type="PANTHER" id="PTHR42879">
    <property type="entry name" value="3-OXOACYL-(ACYL-CARRIER-PROTEIN) REDUCTASE"/>
    <property type="match status" value="1"/>
</dbReference>
<keyword evidence="4" id="KW-1185">Reference proteome</keyword>
<sequence length="257" mass="26614">MDMDIRGKRVLVTGGSKGIGLACAQAFAAEGCDVILASRDPAALETAAAALRGRHNVNVAVFAGDLGESAARTALHAAHPEIDVLVNNAGAIPGGTVHDISLDRWQQAWALKVFGYIHLTQLYLPGMEAKRDGVIVNIIGMAGRGPRADYICGAAGNASLIAFTAALGGKSPDHNVRVVGIAPGATMTDRIITLSKSRAKTKFGDESRWEEMLAGLPLGRAGKPEEIADLAVFCASPRGGYLSGATLDVDGGAQFRG</sequence>
<organism evidence="3 4">
    <name type="scientific">Dankookia rubra</name>
    <dbReference type="NCBI Taxonomy" id="1442381"/>
    <lineage>
        <taxon>Bacteria</taxon>
        <taxon>Pseudomonadati</taxon>
        <taxon>Pseudomonadota</taxon>
        <taxon>Alphaproteobacteria</taxon>
        <taxon>Acetobacterales</taxon>
        <taxon>Roseomonadaceae</taxon>
        <taxon>Dankookia</taxon>
    </lineage>
</organism>
<protein>
    <submittedName>
        <fullName evidence="3">SDR family oxidoreductase</fullName>
    </submittedName>
</protein>
<proteinExistence type="inferred from homology"/>
<dbReference type="RefSeq" id="WP_133288150.1">
    <property type="nucleotide sequence ID" value="NZ_SMSJ01000007.1"/>
</dbReference>
<dbReference type="OrthoDB" id="9804774at2"/>
<dbReference type="SUPFAM" id="SSF51735">
    <property type="entry name" value="NAD(P)-binding Rossmann-fold domains"/>
    <property type="match status" value="1"/>
</dbReference>
<name>A0A4R5QI05_9PROT</name>
<dbReference type="NCBIfam" id="NF004779">
    <property type="entry name" value="PRK06125.1"/>
    <property type="match status" value="1"/>
</dbReference>
<evidence type="ECO:0000256" key="1">
    <source>
        <dbReference type="ARBA" id="ARBA00006484"/>
    </source>
</evidence>
<dbReference type="PANTHER" id="PTHR42879:SF6">
    <property type="entry name" value="NADPH-DEPENDENT REDUCTASE BACG"/>
    <property type="match status" value="1"/>
</dbReference>
<comment type="similarity">
    <text evidence="1">Belongs to the short-chain dehydrogenases/reductases (SDR) family.</text>
</comment>